<evidence type="ECO:0000256" key="1">
    <source>
        <dbReference type="SAM" id="Phobius"/>
    </source>
</evidence>
<evidence type="ECO:0000259" key="2">
    <source>
        <dbReference type="PROSITE" id="PS51833"/>
    </source>
</evidence>
<evidence type="ECO:0000313" key="3">
    <source>
        <dbReference type="EMBL" id="AMD93315.1"/>
    </source>
</evidence>
<keyword evidence="4" id="KW-1185">Reference proteome</keyword>
<protein>
    <recommendedName>
        <fullName evidence="2">HDOD domain-containing protein</fullName>
    </recommendedName>
</protein>
<dbReference type="InterPro" id="IPR052340">
    <property type="entry name" value="RNase_Y/CdgJ"/>
</dbReference>
<dbReference type="PROSITE" id="PS51833">
    <property type="entry name" value="HDOD"/>
    <property type="match status" value="1"/>
</dbReference>
<evidence type="ECO:0000313" key="4">
    <source>
        <dbReference type="Proteomes" id="UP000063964"/>
    </source>
</evidence>
<dbReference type="SUPFAM" id="SSF109604">
    <property type="entry name" value="HD-domain/PDEase-like"/>
    <property type="match status" value="1"/>
</dbReference>
<dbReference type="STRING" id="888061.AXF15_09540"/>
<keyword evidence="1" id="KW-1133">Transmembrane helix</keyword>
<dbReference type="PANTHER" id="PTHR33525">
    <property type="match status" value="1"/>
</dbReference>
<dbReference type="PANTHER" id="PTHR33525:SF3">
    <property type="entry name" value="RIBONUCLEASE Y"/>
    <property type="match status" value="1"/>
</dbReference>
<gene>
    <name evidence="3" type="ORF">AXF15_09540</name>
</gene>
<feature type="domain" description="HDOD" evidence="2">
    <location>
        <begin position="105"/>
        <end position="296"/>
    </location>
</feature>
<keyword evidence="1" id="KW-0472">Membrane</keyword>
<sequence length="381" mass="41299">MLSGTAMTVILILLAIAACAAVLYQMAGKKPRIEPLDPHSVAPVPTRGMTSAEEEEEACLLWENIIPAALERIYAERAVSTGERRMSAAHEEPSETAKVAMGGLISSFQKISTLHSSLMHLNSPSISLEEAAVTVTRDPVLSSHVLKAANSPVFGMTQGVRSIHTAVNILGIDNLKSLLVFQAMPHTLYSTALQRGMFQEVWRHMNVTAIIASFMGRALQHPDSGMLYTAGLMHDIGKLVLIPMIGKGRCQTYPPTLEEEYELLSATHLQAAQIMAARDGSAPGPLWELILWHHLPALATAHPPLAAETSRSLTVLFLANQLAKLITADGSLEEGRMDMLDVFDSGYPAAISREEATTLLLSRDLMRDILVSARLVQATLN</sequence>
<name>A0A0X8JQZ8_9BACT</name>
<keyword evidence="1" id="KW-0812">Transmembrane</keyword>
<dbReference type="Pfam" id="PF08668">
    <property type="entry name" value="HDOD"/>
    <property type="match status" value="1"/>
</dbReference>
<reference evidence="4" key="1">
    <citation type="submission" date="2016-02" db="EMBL/GenBank/DDBJ databases">
        <authorList>
            <person name="Holder M.E."/>
            <person name="Ajami N.J."/>
            <person name="Petrosino J.F."/>
        </authorList>
    </citation>
    <scope>NUCLEOTIDE SEQUENCE [LARGE SCALE GENOMIC DNA]</scope>
    <source>
        <strain evidence="4">DSM 12838</strain>
    </source>
</reference>
<dbReference type="Proteomes" id="UP000063964">
    <property type="component" value="Chromosome"/>
</dbReference>
<dbReference type="InterPro" id="IPR013976">
    <property type="entry name" value="HDOD"/>
</dbReference>
<proteinExistence type="predicted"/>
<dbReference type="Gene3D" id="1.10.3210.10">
    <property type="entry name" value="Hypothetical protein af1432"/>
    <property type="match status" value="1"/>
</dbReference>
<organism evidence="3 4">
    <name type="scientific">Desulfomicrobium orale DSM 12838</name>
    <dbReference type="NCBI Taxonomy" id="888061"/>
    <lineage>
        <taxon>Bacteria</taxon>
        <taxon>Pseudomonadati</taxon>
        <taxon>Thermodesulfobacteriota</taxon>
        <taxon>Desulfovibrionia</taxon>
        <taxon>Desulfovibrionales</taxon>
        <taxon>Desulfomicrobiaceae</taxon>
        <taxon>Desulfomicrobium</taxon>
    </lineage>
</organism>
<accession>A0A0X8JQZ8</accession>
<dbReference type="AlphaFoldDB" id="A0A0X8JQZ8"/>
<dbReference type="KEGG" id="doa:AXF15_09540"/>
<dbReference type="OrthoDB" id="9803649at2"/>
<dbReference type="EMBL" id="CP014230">
    <property type="protein sequence ID" value="AMD93315.1"/>
    <property type="molecule type" value="Genomic_DNA"/>
</dbReference>
<feature type="transmembrane region" description="Helical" evidence="1">
    <location>
        <begin position="6"/>
        <end position="24"/>
    </location>
</feature>